<reference evidence="3 4" key="1">
    <citation type="submission" date="2020-08" db="EMBL/GenBank/DDBJ databases">
        <title>Hymenobacter sp.</title>
        <authorList>
            <person name="Kim M.K."/>
        </authorList>
    </citation>
    <scope>NUCLEOTIDE SEQUENCE [LARGE SCALE GENOMIC DNA]</scope>
    <source>
        <strain evidence="3 4">BT507</strain>
    </source>
</reference>
<feature type="region of interest" description="Disordered" evidence="1">
    <location>
        <begin position="67"/>
        <end position="92"/>
    </location>
</feature>
<keyword evidence="4" id="KW-1185">Reference proteome</keyword>
<protein>
    <submittedName>
        <fullName evidence="3">Uncharacterized protein</fullName>
    </submittedName>
</protein>
<dbReference type="EMBL" id="JACSCY010000013">
    <property type="protein sequence ID" value="MBC6612312.1"/>
    <property type="molecule type" value="Genomic_DNA"/>
</dbReference>
<comment type="caution">
    <text evidence="3">The sequence shown here is derived from an EMBL/GenBank/DDBJ whole genome shotgun (WGS) entry which is preliminary data.</text>
</comment>
<proteinExistence type="predicted"/>
<accession>A0ABR7MP31</accession>
<name>A0ABR7MP31_9BACT</name>
<feature type="compositionally biased region" description="Low complexity" evidence="1">
    <location>
        <begin position="67"/>
        <end position="83"/>
    </location>
</feature>
<evidence type="ECO:0000256" key="2">
    <source>
        <dbReference type="SAM" id="Phobius"/>
    </source>
</evidence>
<keyword evidence="2" id="KW-0472">Membrane</keyword>
<organism evidence="3 4">
    <name type="scientific">Hymenobacter citatus</name>
    <dbReference type="NCBI Taxonomy" id="2763506"/>
    <lineage>
        <taxon>Bacteria</taxon>
        <taxon>Pseudomonadati</taxon>
        <taxon>Bacteroidota</taxon>
        <taxon>Cytophagia</taxon>
        <taxon>Cytophagales</taxon>
        <taxon>Hymenobacteraceae</taxon>
        <taxon>Hymenobacter</taxon>
    </lineage>
</organism>
<evidence type="ECO:0000256" key="1">
    <source>
        <dbReference type="SAM" id="MobiDB-lite"/>
    </source>
</evidence>
<keyword evidence="2" id="KW-0812">Transmembrane</keyword>
<dbReference type="Proteomes" id="UP000622017">
    <property type="component" value="Unassembled WGS sequence"/>
</dbReference>
<feature type="transmembrane region" description="Helical" evidence="2">
    <location>
        <begin position="12"/>
        <end position="33"/>
    </location>
</feature>
<evidence type="ECO:0000313" key="3">
    <source>
        <dbReference type="EMBL" id="MBC6612312.1"/>
    </source>
</evidence>
<dbReference type="RefSeq" id="WP_187320564.1">
    <property type="nucleotide sequence ID" value="NZ_JACSCY010000013.1"/>
</dbReference>
<evidence type="ECO:0000313" key="4">
    <source>
        <dbReference type="Proteomes" id="UP000622017"/>
    </source>
</evidence>
<feature type="transmembrane region" description="Helical" evidence="2">
    <location>
        <begin position="39"/>
        <end position="56"/>
    </location>
</feature>
<sequence length="92" mass="10201">MAFRFDKSLGRTVLFSVAVVSFIIAVYQTILQNSIGKNYTWYMVSFVCVMWFRYLGLDDKAAAKDTPAPHAAAAPKAGAKPTASRPKGKRRK</sequence>
<gene>
    <name evidence="3" type="ORF">H8B15_15390</name>
</gene>
<keyword evidence="2" id="KW-1133">Transmembrane helix</keyword>